<dbReference type="Proteomes" id="UP001050691">
    <property type="component" value="Unassembled WGS sequence"/>
</dbReference>
<keyword evidence="3" id="KW-1185">Reference proteome</keyword>
<organism evidence="2 3">
    <name type="scientific">Clathrus columnatus</name>
    <dbReference type="NCBI Taxonomy" id="1419009"/>
    <lineage>
        <taxon>Eukaryota</taxon>
        <taxon>Fungi</taxon>
        <taxon>Dikarya</taxon>
        <taxon>Basidiomycota</taxon>
        <taxon>Agaricomycotina</taxon>
        <taxon>Agaricomycetes</taxon>
        <taxon>Phallomycetidae</taxon>
        <taxon>Phallales</taxon>
        <taxon>Clathraceae</taxon>
        <taxon>Clathrus</taxon>
    </lineage>
</organism>
<evidence type="ECO:0000313" key="3">
    <source>
        <dbReference type="Proteomes" id="UP001050691"/>
    </source>
</evidence>
<dbReference type="AlphaFoldDB" id="A0AAV4ZWM2"/>
<feature type="compositionally biased region" description="Basic and acidic residues" evidence="1">
    <location>
        <begin position="42"/>
        <end position="59"/>
    </location>
</feature>
<evidence type="ECO:0000256" key="1">
    <source>
        <dbReference type="SAM" id="MobiDB-lite"/>
    </source>
</evidence>
<feature type="region of interest" description="Disordered" evidence="1">
    <location>
        <begin position="1"/>
        <end position="61"/>
    </location>
</feature>
<feature type="compositionally biased region" description="Gly residues" evidence="1">
    <location>
        <begin position="256"/>
        <end position="266"/>
    </location>
</feature>
<feature type="compositionally biased region" description="Acidic residues" evidence="1">
    <location>
        <begin position="21"/>
        <end position="30"/>
    </location>
</feature>
<gene>
    <name evidence="2" type="ORF">Clacol_000112</name>
</gene>
<comment type="caution">
    <text evidence="2">The sequence shown here is derived from an EMBL/GenBank/DDBJ whole genome shotgun (WGS) entry which is preliminary data.</text>
</comment>
<name>A0AAV4ZWM2_9AGAM</name>
<evidence type="ECO:0008006" key="4">
    <source>
        <dbReference type="Google" id="ProtNLM"/>
    </source>
</evidence>
<proteinExistence type="predicted"/>
<reference evidence="2" key="1">
    <citation type="submission" date="2021-10" db="EMBL/GenBank/DDBJ databases">
        <title>De novo Genome Assembly of Clathrus columnatus (Basidiomycota, Fungi) Using Illumina and Nanopore Sequence Data.</title>
        <authorList>
            <person name="Ogiso-Tanaka E."/>
            <person name="Itagaki H."/>
            <person name="Hosoya T."/>
            <person name="Hosaka K."/>
        </authorList>
    </citation>
    <scope>NUCLEOTIDE SEQUENCE</scope>
    <source>
        <strain evidence="2">MO-923</strain>
    </source>
</reference>
<feature type="region of interest" description="Disordered" evidence="1">
    <location>
        <begin position="245"/>
        <end position="333"/>
    </location>
</feature>
<evidence type="ECO:0000313" key="2">
    <source>
        <dbReference type="EMBL" id="GJJ05925.1"/>
    </source>
</evidence>
<dbReference type="EMBL" id="BPWL01000001">
    <property type="protein sequence ID" value="GJJ05925.1"/>
    <property type="molecule type" value="Genomic_DNA"/>
</dbReference>
<accession>A0AAV4ZWM2</accession>
<protein>
    <recommendedName>
        <fullName evidence="4">HNH nuclease domain-containing protein</fullName>
    </recommendedName>
</protein>
<sequence>MPKGKGVGDGSDNPYDHDYVPEQDWDDQDVEPSAVETTPSSRLERDYGLNEKTKDRVRTNDPNQGRCLIENCSESRSVDFCHCVPRKFTYQSPHLVPGVSVHRLFDNDNYLLLPETKIIQQYHNALKRIKGVWIATRKTFPNIPNGTNFRYKLIPLLEEMEEIAIHRQNRVPDANARPASTDFTTHIYPYGNMPLLQSHIHPKFVILEAGRKITANLAAVTNSLNTYPILWRLVEIYGAWTRAPPSGARDDETYGRPGGGGGGGGDGGDDADTDGGRRLRNGKKRPYPDMGGGGSPTPDSKHGKYTSLGEPGKSGQKHTTHGDGELASRKRKNSICLSEKTLIEHERTFGNKKKWSPETVQVWCKEVLIEQAPPPQLSVE</sequence>